<reference evidence="2 3" key="1">
    <citation type="submission" date="2021-03" db="EMBL/GenBank/DDBJ databases">
        <authorList>
            <person name="So Y."/>
        </authorList>
    </citation>
    <scope>NUCLEOTIDE SEQUENCE [LARGE SCALE GENOMIC DNA]</scope>
    <source>
        <strain evidence="2 3">SSH11</strain>
    </source>
</reference>
<dbReference type="InterPro" id="IPR027417">
    <property type="entry name" value="P-loop_NTPase"/>
</dbReference>
<accession>A0ABS4A8V5</accession>
<evidence type="ECO:0000259" key="1">
    <source>
        <dbReference type="Pfam" id="PF01926"/>
    </source>
</evidence>
<feature type="domain" description="G" evidence="1">
    <location>
        <begin position="34"/>
        <end position="98"/>
    </location>
</feature>
<proteinExistence type="predicted"/>
<dbReference type="RefSeq" id="WP_209377620.1">
    <property type="nucleotide sequence ID" value="NZ_JAGIZB010000001.1"/>
</dbReference>
<dbReference type="InterPro" id="IPR006073">
    <property type="entry name" value="GTP-bd"/>
</dbReference>
<protein>
    <submittedName>
        <fullName evidence="2">50S ribosome-binding GTPase</fullName>
    </submittedName>
</protein>
<dbReference type="Gene3D" id="3.40.50.300">
    <property type="entry name" value="P-loop containing nucleotide triphosphate hydrolases"/>
    <property type="match status" value="1"/>
</dbReference>
<sequence>MGLLDRAWGALRGAIPGLFRSREAAPDWAAGRGRILLLGPTGAGKSALVNAILGEDTALSGAGAPVTGETSWHGRDSGLPIVLGDTRGLEAAESAAQVERLGAVLGALGPARRPHLAWLVLNAETGRAFGGPGTLSALAGALRREGIPALVVLTHAEPGPGAHAGLRARIAEAMGDPPVLAVNTRPLLGEDGAVLIPAHGVEALLEHSIALLPGGNRRSGQPPHGAPP</sequence>
<dbReference type="Proteomes" id="UP000681594">
    <property type="component" value="Unassembled WGS sequence"/>
</dbReference>
<evidence type="ECO:0000313" key="2">
    <source>
        <dbReference type="EMBL" id="MBP0443431.1"/>
    </source>
</evidence>
<gene>
    <name evidence="2" type="ORF">J8J14_01455</name>
</gene>
<keyword evidence="3" id="KW-1185">Reference proteome</keyword>
<dbReference type="Pfam" id="PF01926">
    <property type="entry name" value="MMR_HSR1"/>
    <property type="match status" value="1"/>
</dbReference>
<name>A0ABS4A8V5_9PROT</name>
<organism evidence="2 3">
    <name type="scientific">Pararoseomonas baculiformis</name>
    <dbReference type="NCBI Taxonomy" id="2820812"/>
    <lineage>
        <taxon>Bacteria</taxon>
        <taxon>Pseudomonadati</taxon>
        <taxon>Pseudomonadota</taxon>
        <taxon>Alphaproteobacteria</taxon>
        <taxon>Acetobacterales</taxon>
        <taxon>Acetobacteraceae</taxon>
        <taxon>Pararoseomonas</taxon>
    </lineage>
</organism>
<evidence type="ECO:0000313" key="3">
    <source>
        <dbReference type="Proteomes" id="UP000681594"/>
    </source>
</evidence>
<dbReference type="SUPFAM" id="SSF52540">
    <property type="entry name" value="P-loop containing nucleoside triphosphate hydrolases"/>
    <property type="match status" value="1"/>
</dbReference>
<dbReference type="EMBL" id="JAGIZB010000001">
    <property type="protein sequence ID" value="MBP0443431.1"/>
    <property type="molecule type" value="Genomic_DNA"/>
</dbReference>
<comment type="caution">
    <text evidence="2">The sequence shown here is derived from an EMBL/GenBank/DDBJ whole genome shotgun (WGS) entry which is preliminary data.</text>
</comment>